<keyword evidence="5" id="KW-1185">Reference proteome</keyword>
<sequence>MSSSTANTPAALNALSDTAIALMKQLEAVCLSINAGKDDSHAASSSSSSVDPLALANDSASLIKAHSTKISVLIINEPFTPSAISKVVRELVAGPIPGIATAAQSCDAERYTATVRKDLSWKCYTVLKELRGLVEKIPRDGKILSDAQKSGSATSTGKGSMAATGVIWAACDAVMNFYKGGIGGCFIQKVEEFRATLKDVMEELKEWGEEEPEDDDDSDADEFDHDSALGSMMPSTQELIDDMMSGSQAIPRDDPDKIRDRLESCLKRLRLTTLLYQAIVKRRFKTLPSLPVENSDIPKRLDESMRILRKLPHMFDELAGAFYDLSPDEIDRVMNLCFDEIVALSDQLKAPWSGDKDEFSEWAVKQNVICCTAHLSCLAAAWREMEDVYIDIPVNMIVVNRACQSNASMPEEHIAHVDDQIDEQVMKGETGELPRGVPSGGKKLKAAIIVVTVTGKIAQIATNILTLPYYRFYQQNTLLPILSIAKTVENEETDQEISAELQRWRDRKLSEFQLVQVASTLVSAAVIGTFSWPTPDALHWLTPAFWYASISLSLFAILLASSEQFIFQTIHRSPKRRNIDKELAMILYIRRSRSVDPVHSPLEEVPPIPQIRAIKLAEEGGWFPKEMPLVEIRWNMIFTWQAPMMLMAYSALCFLAGLTVYVCAPLYDGQGWGDGGKAAVFYLVSFFFCGLTFIWCAYWAYKPSILATAPNPVVKTMSCPVEEIVKTYEDDPTIVQRIATRKTKLPLAIEPPNPAWPEHFEFLKARIIGAIGPTAVSISHVGSTSVPNLPAKAVIDVDLAIANPTAEDEYAPALEAAGFQFLLREPEWHEHRFFAMSEPYFCNLHVFKVGTAEMERHLIMKEWLTTHEDDRELYAQAKVDAAGVSNGLGETVVEYNFRKENVIREILESAFRAKGYLPDVEK</sequence>
<evidence type="ECO:0000313" key="4">
    <source>
        <dbReference type="EMBL" id="KAF0318505.1"/>
    </source>
</evidence>
<dbReference type="Pfam" id="PF13324">
    <property type="entry name" value="GCIP_N"/>
    <property type="match status" value="1"/>
</dbReference>
<keyword evidence="2" id="KW-0812">Transmembrane</keyword>
<dbReference type="Proteomes" id="UP000434172">
    <property type="component" value="Unassembled WGS sequence"/>
</dbReference>
<evidence type="ECO:0000313" key="5">
    <source>
        <dbReference type="Proteomes" id="UP000434172"/>
    </source>
</evidence>
<evidence type="ECO:0000256" key="2">
    <source>
        <dbReference type="SAM" id="Phobius"/>
    </source>
</evidence>
<feature type="transmembrane region" description="Helical" evidence="2">
    <location>
        <begin position="512"/>
        <end position="532"/>
    </location>
</feature>
<dbReference type="SUPFAM" id="SSF81301">
    <property type="entry name" value="Nucleotidyltransferase"/>
    <property type="match status" value="1"/>
</dbReference>
<dbReference type="EMBL" id="WOWK01000109">
    <property type="protein sequence ID" value="KAF0318505.1"/>
    <property type="molecule type" value="Genomic_DNA"/>
</dbReference>
<proteinExistence type="predicted"/>
<feature type="region of interest" description="Disordered" evidence="1">
    <location>
        <begin position="206"/>
        <end position="228"/>
    </location>
</feature>
<dbReference type="AlphaFoldDB" id="A0A8H3ZNY2"/>
<gene>
    <name evidence="4" type="ORF">GQ607_014298</name>
</gene>
<feature type="transmembrane region" description="Helical" evidence="2">
    <location>
        <begin position="646"/>
        <end position="667"/>
    </location>
</feature>
<keyword evidence="2" id="KW-1133">Transmembrane helix</keyword>
<dbReference type="PANTHER" id="PTHR34822:SF1">
    <property type="entry name" value="GRPB FAMILY PROTEIN"/>
    <property type="match status" value="1"/>
</dbReference>
<reference evidence="4 5" key="1">
    <citation type="submission" date="2019-12" db="EMBL/GenBank/DDBJ databases">
        <title>A genome sequence resource for the geographically widespread anthracnose pathogen Colletotrichum asianum.</title>
        <authorList>
            <person name="Meng Y."/>
        </authorList>
    </citation>
    <scope>NUCLEOTIDE SEQUENCE [LARGE SCALE GENOMIC DNA]</scope>
    <source>
        <strain evidence="4 5">ICMP 18580</strain>
    </source>
</reference>
<keyword evidence="2" id="KW-0472">Membrane</keyword>
<accession>A0A8H3ZNY2</accession>
<evidence type="ECO:0000259" key="3">
    <source>
        <dbReference type="Pfam" id="PF13324"/>
    </source>
</evidence>
<feature type="transmembrane region" description="Helical" evidence="2">
    <location>
        <begin position="679"/>
        <end position="701"/>
    </location>
</feature>
<protein>
    <recommendedName>
        <fullName evidence="3">Cyclin-D1-binding protein 1-like N-terminal domain-containing protein</fullName>
    </recommendedName>
</protein>
<feature type="domain" description="Cyclin-D1-binding protein 1-like N-terminal" evidence="3">
    <location>
        <begin position="58"/>
        <end position="209"/>
    </location>
</feature>
<dbReference type="InterPro" id="IPR007344">
    <property type="entry name" value="GrpB/CoaE"/>
</dbReference>
<dbReference type="InterPro" id="IPR049317">
    <property type="entry name" value="GCIP-like_N"/>
</dbReference>
<evidence type="ECO:0000256" key="1">
    <source>
        <dbReference type="SAM" id="MobiDB-lite"/>
    </source>
</evidence>
<dbReference type="Gene3D" id="1.20.1410.10">
    <property type="entry name" value="I/LWEQ domain"/>
    <property type="match status" value="1"/>
</dbReference>
<feature type="compositionally biased region" description="Acidic residues" evidence="1">
    <location>
        <begin position="208"/>
        <end position="224"/>
    </location>
</feature>
<dbReference type="Gene3D" id="3.30.460.10">
    <property type="entry name" value="Beta Polymerase, domain 2"/>
    <property type="match status" value="1"/>
</dbReference>
<feature type="transmembrane region" description="Helical" evidence="2">
    <location>
        <begin position="544"/>
        <end position="567"/>
    </location>
</feature>
<name>A0A8H3ZNY2_9PEZI</name>
<dbReference type="OrthoDB" id="630895at2759"/>
<comment type="caution">
    <text evidence="4">The sequence shown here is derived from an EMBL/GenBank/DDBJ whole genome shotgun (WGS) entry which is preliminary data.</text>
</comment>
<organism evidence="4 5">
    <name type="scientific">Colletotrichum asianum</name>
    <dbReference type="NCBI Taxonomy" id="702518"/>
    <lineage>
        <taxon>Eukaryota</taxon>
        <taxon>Fungi</taxon>
        <taxon>Dikarya</taxon>
        <taxon>Ascomycota</taxon>
        <taxon>Pezizomycotina</taxon>
        <taxon>Sordariomycetes</taxon>
        <taxon>Hypocreomycetidae</taxon>
        <taxon>Glomerellales</taxon>
        <taxon>Glomerellaceae</taxon>
        <taxon>Colletotrichum</taxon>
        <taxon>Colletotrichum gloeosporioides species complex</taxon>
    </lineage>
</organism>
<dbReference type="Pfam" id="PF04229">
    <property type="entry name" value="GrpB"/>
    <property type="match status" value="1"/>
</dbReference>
<dbReference type="InterPro" id="IPR043519">
    <property type="entry name" value="NT_sf"/>
</dbReference>
<dbReference type="PANTHER" id="PTHR34822">
    <property type="entry name" value="GRPB DOMAIN PROTEIN (AFU_ORTHOLOGUE AFUA_1G01530)"/>
    <property type="match status" value="1"/>
</dbReference>